<gene>
    <name evidence="1" type="ORF">I603_0506</name>
</gene>
<organism evidence="1 2">
    <name type="scientific">Erythrobacter dokdonensis DSW-74</name>
    <dbReference type="NCBI Taxonomy" id="1300349"/>
    <lineage>
        <taxon>Bacteria</taxon>
        <taxon>Pseudomonadati</taxon>
        <taxon>Pseudomonadota</taxon>
        <taxon>Alphaproteobacteria</taxon>
        <taxon>Sphingomonadales</taxon>
        <taxon>Erythrobacteraceae</taxon>
        <taxon>Erythrobacter/Porphyrobacter group</taxon>
        <taxon>Erythrobacter</taxon>
    </lineage>
</organism>
<comment type="caution">
    <text evidence="1">The sequence shown here is derived from an EMBL/GenBank/DDBJ whole genome shotgun (WGS) entry which is preliminary data.</text>
</comment>
<reference evidence="1 2" key="1">
    <citation type="submission" date="2016-06" db="EMBL/GenBank/DDBJ databases">
        <title>Genome sequence of Porphyrobacter dokdonensis DSW-74.</title>
        <authorList>
            <person name="Kim J.F."/>
            <person name="Song J.Y."/>
        </authorList>
    </citation>
    <scope>NUCLEOTIDE SEQUENCE [LARGE SCALE GENOMIC DNA]</scope>
    <source>
        <strain evidence="1 2">DSW-74</strain>
    </source>
</reference>
<dbReference type="Proteomes" id="UP000092484">
    <property type="component" value="Unassembled WGS sequence"/>
</dbReference>
<dbReference type="STRING" id="1300349.I603_0506"/>
<sequence>MPRLFHVKHRADAARLAGSPFGLIVLPAGSQSRGIKTA</sequence>
<dbReference type="EMBL" id="LZYB01000001">
    <property type="protein sequence ID" value="OBV12375.1"/>
    <property type="molecule type" value="Genomic_DNA"/>
</dbReference>
<dbReference type="AlphaFoldDB" id="A0A1A7BMJ2"/>
<evidence type="ECO:0000313" key="1">
    <source>
        <dbReference type="EMBL" id="OBV12375.1"/>
    </source>
</evidence>
<accession>A0A1A7BMJ2</accession>
<keyword evidence="2" id="KW-1185">Reference proteome</keyword>
<name>A0A1A7BMJ2_9SPHN</name>
<evidence type="ECO:0000313" key="2">
    <source>
        <dbReference type="Proteomes" id="UP000092484"/>
    </source>
</evidence>
<protein>
    <submittedName>
        <fullName evidence="1">Uncharacterized protein</fullName>
    </submittedName>
</protein>
<proteinExistence type="predicted"/>